<evidence type="ECO:0000256" key="1">
    <source>
        <dbReference type="SAM" id="MobiDB-lite"/>
    </source>
</evidence>
<accession>A0A1V4AW52</accession>
<dbReference type="AlphaFoldDB" id="A0A1V4AW52"/>
<feature type="region of interest" description="Disordered" evidence="1">
    <location>
        <begin position="52"/>
        <end position="73"/>
    </location>
</feature>
<evidence type="ECO:0000313" key="2">
    <source>
        <dbReference type="EMBL" id="OOP57340.1"/>
    </source>
</evidence>
<name>A0A1V4AW52_9BACT</name>
<proteinExistence type="predicted"/>
<sequence length="73" mass="8493">MIGGNAWIRTICSHSKIREYLEQRINYAKPNPNTSEKNIFLFLTQRNTWRSKAAPNSPLRKREIASEKTLAMT</sequence>
<comment type="caution">
    <text evidence="2">The sequence shown here is derived from an EMBL/GenBank/DDBJ whole genome shotgun (WGS) entry which is preliminary data.</text>
</comment>
<gene>
    <name evidence="2" type="ORF">AYP45_04090</name>
</gene>
<dbReference type="STRING" id="1004156.AYP45_04090"/>
<dbReference type="Proteomes" id="UP000189681">
    <property type="component" value="Unassembled WGS sequence"/>
</dbReference>
<protein>
    <submittedName>
        <fullName evidence="2">Uncharacterized protein</fullName>
    </submittedName>
</protein>
<evidence type="ECO:0000313" key="3">
    <source>
        <dbReference type="Proteomes" id="UP000189681"/>
    </source>
</evidence>
<organism evidence="2 3">
    <name type="scientific">Candidatus Brocadia carolinensis</name>
    <dbReference type="NCBI Taxonomy" id="1004156"/>
    <lineage>
        <taxon>Bacteria</taxon>
        <taxon>Pseudomonadati</taxon>
        <taxon>Planctomycetota</taxon>
        <taxon>Candidatus Brocadiia</taxon>
        <taxon>Candidatus Brocadiales</taxon>
        <taxon>Candidatus Brocadiaceae</taxon>
        <taxon>Candidatus Brocadia</taxon>
    </lineage>
</organism>
<dbReference type="EMBL" id="AYTS01000035">
    <property type="protein sequence ID" value="OOP57340.1"/>
    <property type="molecule type" value="Genomic_DNA"/>
</dbReference>
<reference evidence="2 3" key="1">
    <citation type="journal article" date="2017" name="Water Res.">
        <title>Discovery and metagenomic analysis of an anammox bacterial enrichment related to Candidatus "Brocadia caroliniensis" in a full-scale glycerol-fed nitritation-denitritation separate centrate treatment process.</title>
        <authorList>
            <person name="Park H."/>
            <person name="Brotto A.C."/>
            <person name="van Loosdrecht M.C."/>
            <person name="Chandran K."/>
        </authorList>
    </citation>
    <scope>NUCLEOTIDE SEQUENCE [LARGE SCALE GENOMIC DNA]</scope>
    <source>
        <strain evidence="2">26THWARD</strain>
    </source>
</reference>